<dbReference type="EC" id="3.2.1.172" evidence="1"/>
<dbReference type="Proteomes" id="UP000356253">
    <property type="component" value="Unassembled WGS sequence"/>
</dbReference>
<accession>A0AC61YA81</accession>
<protein>
    <submittedName>
        <fullName evidence="1">Unsaturated rhamnogalacturonyl hydrolase YteR</fullName>
        <ecNumber evidence="1">3.2.1.172</ecNumber>
    </submittedName>
</protein>
<evidence type="ECO:0000313" key="1">
    <source>
        <dbReference type="EMBL" id="VVV01417.1"/>
    </source>
</evidence>
<sequence length="423" mass="49214">MKRREFSLIASSFIVMAMVSVIFACKDKKDNKEKSSEDIVAEISPKEMAIPKDLKWSERMLLSEIKRFPEASKLDFREEPKWSYTNGLVLMAAKRVYEQTQKQKYYDYIYDYSDAMITDQGKIKTYELEKQNLDMLKSGDVLLYLYPKTKEERFLIALKTLRSQIDSQPRTSDGGFWHKKRYTNQMWLDGLYMAEPFYAHYTQMFSEGEEAQKAYDDVVHQFDLIQEHTLDKETGLLYHGWDESKEQKWANNETGTSPNFWSRAMGWYGMAMVDVLDYLPQDHPGREKLIKYLNQYAEALMKVQDKESKLWYQVLDKGEKEGNYLEATGSSMFAYTFAKGAKKGYLPKKYFEEAEKTYQGILDDLITVEEDGTVNLNQCCAVAGLGGDPYRDASFEYYVNEEIRSNDPKGTGPFILASLELNK</sequence>
<keyword evidence="1" id="KW-0326">Glycosidase</keyword>
<comment type="caution">
    <text evidence="1">The sequence shown here is derived from an EMBL/GenBank/DDBJ whole genome shotgun (WGS) entry which is preliminary data.</text>
</comment>
<name>A0AC61YA81_9FLAO</name>
<evidence type="ECO:0000313" key="2">
    <source>
        <dbReference type="Proteomes" id="UP000356253"/>
    </source>
</evidence>
<keyword evidence="1" id="KW-0378">Hydrolase</keyword>
<keyword evidence="2" id="KW-1185">Reference proteome</keyword>
<dbReference type="EMBL" id="CABVMM010000010">
    <property type="protein sequence ID" value="VVV01417.1"/>
    <property type="molecule type" value="Genomic_DNA"/>
</dbReference>
<proteinExistence type="predicted"/>
<organism evidence="1 2">
    <name type="scientific">Mesonia oceanica</name>
    <dbReference type="NCBI Taxonomy" id="2687242"/>
    <lineage>
        <taxon>Bacteria</taxon>
        <taxon>Pseudomonadati</taxon>
        <taxon>Bacteroidota</taxon>
        <taxon>Flavobacteriia</taxon>
        <taxon>Flavobacteriales</taxon>
        <taxon>Flavobacteriaceae</taxon>
        <taxon>Mesonia</taxon>
    </lineage>
</organism>
<reference evidence="1" key="1">
    <citation type="submission" date="2019-09" db="EMBL/GenBank/DDBJ databases">
        <authorList>
            <person name="Rodrigo-Torres L."/>
            <person name="Arahal R. D."/>
            <person name="Lucena T."/>
        </authorList>
    </citation>
    <scope>NUCLEOTIDE SEQUENCE</scope>
    <source>
        <strain evidence="1">ISS653</strain>
    </source>
</reference>
<gene>
    <name evidence="1" type="primary">yteR_2</name>
    <name evidence="1" type="ORF">FVB9532_02709</name>
</gene>